<evidence type="ECO:0000313" key="7">
    <source>
        <dbReference type="Proteomes" id="UP001234585"/>
    </source>
</evidence>
<keyword evidence="5" id="KW-0472">Membrane</keyword>
<accession>A0AA50D9K4</accession>
<sequence>MSDGRNLSERTPMFAKGNLVAGAKDLMLRNIAVTGLLALIIISTFLSPYFLTVDNIFNVLRQWTMVGLIAIGLTYVIISGGIDLSGGAVLALATVVGALAAPIVGSAGMIAVVILVGAVCGYINGALITWGKVPPFVATLGMMTAARGLALILSEGRTLTADLAPEFVFAFGRGYLGPIPMPVLLTGIVFITAAVVLKYTVYGRHVCLVGDNPVGAHRSGIQVEGVIRSVYTLHGVLAAMAGLLFLGRLGVGEPTGGMLFELSGIAAVVIGGTPFVGGVGSILLTFVGLMVIGLTYNILNLLSVSPYAQDFARGVIIVVAVMFSIRREAKSRARR</sequence>
<evidence type="ECO:0000256" key="3">
    <source>
        <dbReference type="ARBA" id="ARBA00022692"/>
    </source>
</evidence>
<protein>
    <submittedName>
        <fullName evidence="6">ABC transporter permease</fullName>
    </submittedName>
</protein>
<comment type="subcellular location">
    <subcellularLocation>
        <location evidence="1">Cell membrane</location>
        <topology evidence="1">Multi-pass membrane protein</topology>
    </subcellularLocation>
</comment>
<keyword evidence="6" id="KW-0614">Plasmid</keyword>
<evidence type="ECO:0000256" key="1">
    <source>
        <dbReference type="ARBA" id="ARBA00004651"/>
    </source>
</evidence>
<keyword evidence="4" id="KW-1133">Transmembrane helix</keyword>
<dbReference type="GO" id="GO:0005886">
    <property type="term" value="C:plasma membrane"/>
    <property type="evidence" value="ECO:0007669"/>
    <property type="project" value="UniProtKB-SubCell"/>
</dbReference>
<dbReference type="PANTHER" id="PTHR32196">
    <property type="entry name" value="ABC TRANSPORTER PERMEASE PROTEIN YPHD-RELATED-RELATED"/>
    <property type="match status" value="1"/>
</dbReference>
<dbReference type="Proteomes" id="UP001234585">
    <property type="component" value="Plasmid unnamed1"/>
</dbReference>
<geneLocation type="plasmid" evidence="6 7">
    <name>unnamed1</name>
</geneLocation>
<keyword evidence="3" id="KW-0812">Transmembrane</keyword>
<dbReference type="InterPro" id="IPR001851">
    <property type="entry name" value="ABC_transp_permease"/>
</dbReference>
<dbReference type="PANTHER" id="PTHR32196:SF72">
    <property type="entry name" value="RIBOSE IMPORT PERMEASE PROTEIN RBSC"/>
    <property type="match status" value="1"/>
</dbReference>
<dbReference type="AlphaFoldDB" id="A0AA50D9K4"/>
<dbReference type="EMBL" id="CP132303">
    <property type="protein sequence ID" value="WLR99410.1"/>
    <property type="molecule type" value="Genomic_DNA"/>
</dbReference>
<evidence type="ECO:0000313" key="6">
    <source>
        <dbReference type="EMBL" id="WLR99410.1"/>
    </source>
</evidence>
<dbReference type="CDD" id="cd06579">
    <property type="entry name" value="TM_PBP1_transp_AraH_like"/>
    <property type="match status" value="1"/>
</dbReference>
<reference evidence="6 7" key="1">
    <citation type="submission" date="2023-08" db="EMBL/GenBank/DDBJ databases">
        <title>Pathogen: clinical or host-associated sample.</title>
        <authorList>
            <person name="Hergert J."/>
            <person name="Casey R."/>
            <person name="Wagner J."/>
            <person name="Young E.L."/>
            <person name="Oakeson K.F."/>
        </authorList>
    </citation>
    <scope>NUCLEOTIDE SEQUENCE [LARGE SCALE GENOMIC DNA]</scope>
    <source>
        <strain evidence="6 7">1760953</strain>
        <plasmid evidence="6 7">unnamed1</plasmid>
    </source>
</reference>
<evidence type="ECO:0000256" key="4">
    <source>
        <dbReference type="ARBA" id="ARBA00022989"/>
    </source>
</evidence>
<keyword evidence="7" id="KW-1185">Reference proteome</keyword>
<dbReference type="Pfam" id="PF02653">
    <property type="entry name" value="BPD_transp_2"/>
    <property type="match status" value="1"/>
</dbReference>
<evidence type="ECO:0000256" key="2">
    <source>
        <dbReference type="ARBA" id="ARBA00022475"/>
    </source>
</evidence>
<evidence type="ECO:0000256" key="5">
    <source>
        <dbReference type="ARBA" id="ARBA00023136"/>
    </source>
</evidence>
<dbReference type="RefSeq" id="WP_134650571.1">
    <property type="nucleotide sequence ID" value="NZ_CP132303.1"/>
</dbReference>
<dbReference type="GO" id="GO:0022857">
    <property type="term" value="F:transmembrane transporter activity"/>
    <property type="evidence" value="ECO:0007669"/>
    <property type="project" value="InterPro"/>
</dbReference>
<organism evidence="6 7">
    <name type="scientific">Shinella sumterensis</name>
    <dbReference type="NCBI Taxonomy" id="1967501"/>
    <lineage>
        <taxon>Bacteria</taxon>
        <taxon>Pseudomonadati</taxon>
        <taxon>Pseudomonadota</taxon>
        <taxon>Alphaproteobacteria</taxon>
        <taxon>Hyphomicrobiales</taxon>
        <taxon>Rhizobiaceae</taxon>
        <taxon>Shinella</taxon>
    </lineage>
</organism>
<keyword evidence="2" id="KW-1003">Cell membrane</keyword>
<gene>
    <name evidence="6" type="ORF">Q9313_21745</name>
</gene>
<proteinExistence type="predicted"/>
<name>A0AA50D9K4_9HYPH</name>